<name>A0A9D1CZA2_9FIRM</name>
<reference evidence="13" key="1">
    <citation type="submission" date="2020-10" db="EMBL/GenBank/DDBJ databases">
        <authorList>
            <person name="Gilroy R."/>
        </authorList>
    </citation>
    <scope>NUCLEOTIDE SEQUENCE</scope>
    <source>
        <strain evidence="13">CHK147-3167</strain>
    </source>
</reference>
<evidence type="ECO:0000313" key="13">
    <source>
        <dbReference type="EMBL" id="HIQ90960.1"/>
    </source>
</evidence>
<evidence type="ECO:0000259" key="12">
    <source>
        <dbReference type="PROSITE" id="PS00300"/>
    </source>
</evidence>
<evidence type="ECO:0000256" key="7">
    <source>
        <dbReference type="ARBA" id="ARBA00023135"/>
    </source>
</evidence>
<dbReference type="InterPro" id="IPR042101">
    <property type="entry name" value="SRP54_N_sf"/>
</dbReference>
<dbReference type="CDD" id="cd18539">
    <property type="entry name" value="SRP_G"/>
    <property type="match status" value="1"/>
</dbReference>
<dbReference type="InterPro" id="IPR022941">
    <property type="entry name" value="SRP54"/>
</dbReference>
<dbReference type="InterPro" id="IPR000897">
    <property type="entry name" value="SRP54_GTPase_dom"/>
</dbReference>
<keyword evidence="6 11" id="KW-0342">GTP-binding</keyword>
<dbReference type="FunFam" id="3.40.50.300:FF:000022">
    <property type="entry name" value="Signal recognition particle 54 kDa subunit"/>
    <property type="match status" value="1"/>
</dbReference>
<dbReference type="NCBIfam" id="TIGR00959">
    <property type="entry name" value="ffh"/>
    <property type="match status" value="1"/>
</dbReference>
<reference evidence="13" key="2">
    <citation type="journal article" date="2021" name="PeerJ">
        <title>Extensive microbial diversity within the chicken gut microbiome revealed by metagenomics and culture.</title>
        <authorList>
            <person name="Gilroy R."/>
            <person name="Ravi A."/>
            <person name="Getino M."/>
            <person name="Pursley I."/>
            <person name="Horton D.L."/>
            <person name="Alikhan N.F."/>
            <person name="Baker D."/>
            <person name="Gharbi K."/>
            <person name="Hall N."/>
            <person name="Watson M."/>
            <person name="Adriaenssens E.M."/>
            <person name="Foster-Nyarko E."/>
            <person name="Jarju S."/>
            <person name="Secka A."/>
            <person name="Antonio M."/>
            <person name="Oren A."/>
            <person name="Chaudhuri R.R."/>
            <person name="La Ragione R."/>
            <person name="Hildebrand F."/>
            <person name="Pallen M.J."/>
        </authorList>
    </citation>
    <scope>NUCLEOTIDE SEQUENCE</scope>
    <source>
        <strain evidence="13">CHK147-3167</strain>
    </source>
</reference>
<evidence type="ECO:0000256" key="2">
    <source>
        <dbReference type="ARBA" id="ARBA00022490"/>
    </source>
</evidence>
<dbReference type="Gene3D" id="1.20.120.140">
    <property type="entry name" value="Signal recognition particle SRP54, nucleotide-binding domain"/>
    <property type="match status" value="1"/>
</dbReference>
<protein>
    <recommendedName>
        <fullName evidence="11">Signal recognition particle protein</fullName>
        <ecNumber evidence="11">3.6.5.4</ecNumber>
    </recommendedName>
    <alternativeName>
        <fullName evidence="11">Fifty-four homolog</fullName>
    </alternativeName>
</protein>
<sequence>MFENLGDRLQNALNKIKGYGKITEDNISEVTREIRLALLEADVNYKVVKEFINNVKEKALGEEVKKSLKPGEVFVKIVKDELVDLLGKEDEPLIVVKPMTILMMAGLQGSGKTTTVGKLALLLRKKYGLKPLMVACDVYRPAAIDQLEQLGRELNIPVYSEGQGDPVEIAKNAVEYAKNNGYNYVLIDTAGRLHIDEGLMEELQKINEEVKPNEILLVVDSMMGQDAVNVIEGFNDRLPITGAVLTKLDGDTKGGAALSIRHLTNIPIKFIGVSEKMDGLEAFHPERMANRILDMGDLMGMIEKAEGVFDEEETLKAAKKLQKGKFDLEDFLTQLGQVKKLGPLENLIKLIPGAKKMGLNNVSIDPKQMAHIEAIILSMTPAERRNPDILKASRKRRIAAGSGRSVEEVNRLLKQFEQMKVMIKQMKNGNLKMPF</sequence>
<dbReference type="Gene3D" id="3.40.50.300">
    <property type="entry name" value="P-loop containing nucleotide triphosphate hydrolases"/>
    <property type="match status" value="1"/>
</dbReference>
<keyword evidence="8 11" id="KW-0687">Ribonucleoprotein</keyword>
<accession>A0A9D1CZA2</accession>
<dbReference type="InterPro" id="IPR004780">
    <property type="entry name" value="SRP"/>
</dbReference>
<keyword evidence="7 11" id="KW-0733">Signal recognition particle</keyword>
<dbReference type="SMART" id="SM00963">
    <property type="entry name" value="SRP54_N"/>
    <property type="match status" value="1"/>
</dbReference>
<comment type="subcellular location">
    <subcellularLocation>
        <location evidence="11">Cytoplasm</location>
    </subcellularLocation>
    <text evidence="11">The SRP-RNC complex is targeted to the cytoplasmic membrane.</text>
</comment>
<dbReference type="InterPro" id="IPR013822">
    <property type="entry name" value="Signal_recog_particl_SRP54_hlx"/>
</dbReference>
<dbReference type="InterPro" id="IPR003593">
    <property type="entry name" value="AAA+_ATPase"/>
</dbReference>
<comment type="subunit">
    <text evidence="11">Part of the signal recognition particle protein translocation system, which is composed of SRP and FtsY.</text>
</comment>
<feature type="binding site" evidence="11">
    <location>
        <begin position="246"/>
        <end position="249"/>
    </location>
    <ligand>
        <name>GTP</name>
        <dbReference type="ChEBI" id="CHEBI:37565"/>
    </ligand>
</feature>
<keyword evidence="3 11" id="KW-0547">Nucleotide-binding</keyword>
<dbReference type="SUPFAM" id="SSF47446">
    <property type="entry name" value="Signal peptide-binding domain"/>
    <property type="match status" value="1"/>
</dbReference>
<proteinExistence type="inferred from homology"/>
<evidence type="ECO:0000256" key="8">
    <source>
        <dbReference type="ARBA" id="ARBA00023274"/>
    </source>
</evidence>
<dbReference type="AlphaFoldDB" id="A0A9D1CZA2"/>
<dbReference type="HAMAP" id="MF_00306">
    <property type="entry name" value="SRP54"/>
    <property type="match status" value="1"/>
</dbReference>
<dbReference type="GO" id="GO:0003924">
    <property type="term" value="F:GTPase activity"/>
    <property type="evidence" value="ECO:0007669"/>
    <property type="project" value="UniProtKB-UniRule"/>
</dbReference>
<dbReference type="PANTHER" id="PTHR11564:SF5">
    <property type="entry name" value="SIGNAL RECOGNITION PARTICLE SUBUNIT SRP54"/>
    <property type="match status" value="1"/>
</dbReference>
<dbReference type="InterPro" id="IPR036891">
    <property type="entry name" value="Signal_recog_part_SRP54_M_sf"/>
</dbReference>
<dbReference type="GO" id="GO:0006614">
    <property type="term" value="P:SRP-dependent cotranslational protein targeting to membrane"/>
    <property type="evidence" value="ECO:0007669"/>
    <property type="project" value="InterPro"/>
</dbReference>
<organism evidence="13 14">
    <name type="scientific">Candidatus Coprosoma intestinipullorum</name>
    <dbReference type="NCBI Taxonomy" id="2840752"/>
    <lineage>
        <taxon>Bacteria</taxon>
        <taxon>Bacillati</taxon>
        <taxon>Bacillota</taxon>
        <taxon>Bacillota incertae sedis</taxon>
        <taxon>Candidatus Coprosoma</taxon>
    </lineage>
</organism>
<dbReference type="PANTHER" id="PTHR11564">
    <property type="entry name" value="SIGNAL RECOGNITION PARTICLE 54K PROTEIN SRP54"/>
    <property type="match status" value="1"/>
</dbReference>
<dbReference type="SMART" id="SM00962">
    <property type="entry name" value="SRP54"/>
    <property type="match status" value="1"/>
</dbReference>
<dbReference type="EC" id="3.6.5.4" evidence="11"/>
<evidence type="ECO:0000256" key="10">
    <source>
        <dbReference type="ARBA" id="ARBA00057471"/>
    </source>
</evidence>
<dbReference type="PROSITE" id="PS00300">
    <property type="entry name" value="SRP54"/>
    <property type="match status" value="1"/>
</dbReference>
<dbReference type="Gene3D" id="1.10.260.30">
    <property type="entry name" value="Signal recognition particle, SRP54 subunit, M-domain"/>
    <property type="match status" value="1"/>
</dbReference>
<dbReference type="GO" id="GO:0005525">
    <property type="term" value="F:GTP binding"/>
    <property type="evidence" value="ECO:0007669"/>
    <property type="project" value="UniProtKB-UniRule"/>
</dbReference>
<feature type="binding site" evidence="11">
    <location>
        <begin position="106"/>
        <end position="113"/>
    </location>
    <ligand>
        <name>GTP</name>
        <dbReference type="ChEBI" id="CHEBI:37565"/>
    </ligand>
</feature>
<evidence type="ECO:0000256" key="3">
    <source>
        <dbReference type="ARBA" id="ARBA00022741"/>
    </source>
</evidence>
<dbReference type="Proteomes" id="UP000886786">
    <property type="component" value="Unassembled WGS sequence"/>
</dbReference>
<comment type="similarity">
    <text evidence="1 11">Belongs to the GTP-binding SRP family. SRP54 subfamily.</text>
</comment>
<dbReference type="FunFam" id="1.20.120.140:FF:000001">
    <property type="entry name" value="Signal recognition particle GTPase"/>
    <property type="match status" value="1"/>
</dbReference>
<gene>
    <name evidence="11 13" type="primary">ffh</name>
    <name evidence="13" type="ORF">IAB27_04995</name>
</gene>
<dbReference type="InterPro" id="IPR004125">
    <property type="entry name" value="Signal_recog_particle_SRP54_M"/>
</dbReference>
<feature type="domain" description="SRP54-type proteins GTP-binding" evidence="12">
    <location>
        <begin position="267"/>
        <end position="280"/>
    </location>
</feature>
<evidence type="ECO:0000256" key="11">
    <source>
        <dbReference type="HAMAP-Rule" id="MF_00306"/>
    </source>
</evidence>
<feature type="binding site" evidence="11">
    <location>
        <begin position="188"/>
        <end position="192"/>
    </location>
    <ligand>
        <name>GTP</name>
        <dbReference type="ChEBI" id="CHEBI:37565"/>
    </ligand>
</feature>
<dbReference type="Pfam" id="PF02881">
    <property type="entry name" value="SRP54_N"/>
    <property type="match status" value="1"/>
</dbReference>
<dbReference type="GO" id="GO:0048500">
    <property type="term" value="C:signal recognition particle"/>
    <property type="evidence" value="ECO:0007669"/>
    <property type="project" value="UniProtKB-UniRule"/>
</dbReference>
<comment type="catalytic activity">
    <reaction evidence="9 11">
        <text>GTP + H2O = GDP + phosphate + H(+)</text>
        <dbReference type="Rhea" id="RHEA:19669"/>
        <dbReference type="ChEBI" id="CHEBI:15377"/>
        <dbReference type="ChEBI" id="CHEBI:15378"/>
        <dbReference type="ChEBI" id="CHEBI:37565"/>
        <dbReference type="ChEBI" id="CHEBI:43474"/>
        <dbReference type="ChEBI" id="CHEBI:58189"/>
        <dbReference type="EC" id="3.6.5.4"/>
    </reaction>
</comment>
<evidence type="ECO:0000256" key="5">
    <source>
        <dbReference type="ARBA" id="ARBA00022884"/>
    </source>
</evidence>
<comment type="domain">
    <text evidence="11">Composed of three domains: the N-terminal N domain, which is responsible for interactions with the ribosome, the central G domain, which binds GTP, and the C-terminal M domain, which binds the RNA and the signal sequence of the RNC.</text>
</comment>
<dbReference type="EMBL" id="DVFV01000092">
    <property type="protein sequence ID" value="HIQ90960.1"/>
    <property type="molecule type" value="Genomic_DNA"/>
</dbReference>
<evidence type="ECO:0000256" key="1">
    <source>
        <dbReference type="ARBA" id="ARBA00005450"/>
    </source>
</evidence>
<evidence type="ECO:0000313" key="14">
    <source>
        <dbReference type="Proteomes" id="UP000886786"/>
    </source>
</evidence>
<dbReference type="InterPro" id="IPR027417">
    <property type="entry name" value="P-loop_NTPase"/>
</dbReference>
<dbReference type="Pfam" id="PF00448">
    <property type="entry name" value="SRP54"/>
    <property type="match status" value="1"/>
</dbReference>
<evidence type="ECO:0000256" key="9">
    <source>
        <dbReference type="ARBA" id="ARBA00048027"/>
    </source>
</evidence>
<dbReference type="GO" id="GO:0008312">
    <property type="term" value="F:7S RNA binding"/>
    <property type="evidence" value="ECO:0007669"/>
    <property type="project" value="InterPro"/>
</dbReference>
<keyword evidence="4 11" id="KW-0378">Hydrolase</keyword>
<comment type="caution">
    <text evidence="13">The sequence shown here is derived from an EMBL/GenBank/DDBJ whole genome shotgun (WGS) entry which is preliminary data.</text>
</comment>
<comment type="function">
    <text evidence="10">Involved in targeting and insertion of nascent membrane proteins into the cytoplasmic membrane. Binds to the hydrophobic signal sequence of the ribosome-nascent chain (RNC) as it emerges from the ribosomes. The SRP-RNC complex is then targeted to the cytoplasmic membrane where it interacts with the SRP receptor FtsY. Interaction with FtsY leads to the transfer of the RNC complex to the Sec translocase for insertion into the membrane, the hydrolysis of GTP by both Ffh and FtsY, and the dissociation of the SRP-FtsY complex into the individual components.</text>
</comment>
<evidence type="ECO:0000256" key="6">
    <source>
        <dbReference type="ARBA" id="ARBA00023134"/>
    </source>
</evidence>
<dbReference type="Pfam" id="PF02978">
    <property type="entry name" value="SRP_SPB"/>
    <property type="match status" value="1"/>
</dbReference>
<dbReference type="SUPFAM" id="SSF52540">
    <property type="entry name" value="P-loop containing nucleoside triphosphate hydrolases"/>
    <property type="match status" value="1"/>
</dbReference>
<dbReference type="SMART" id="SM00382">
    <property type="entry name" value="AAA"/>
    <property type="match status" value="1"/>
</dbReference>
<keyword evidence="2 11" id="KW-0963">Cytoplasm</keyword>
<evidence type="ECO:0000256" key="4">
    <source>
        <dbReference type="ARBA" id="ARBA00022801"/>
    </source>
</evidence>
<keyword evidence="5 11" id="KW-0694">RNA-binding</keyword>